<proteinExistence type="predicted"/>
<evidence type="ECO:0000256" key="1">
    <source>
        <dbReference type="ARBA" id="ARBA00022679"/>
    </source>
</evidence>
<gene>
    <name evidence="3" type="ORF">PDESU_04182</name>
</gene>
<name>A0A6C2U727_PONDE</name>
<dbReference type="Pfam" id="PF05686">
    <property type="entry name" value="Glyco_transf_90"/>
    <property type="match status" value="1"/>
</dbReference>
<evidence type="ECO:0000259" key="2">
    <source>
        <dbReference type="SMART" id="SM00672"/>
    </source>
</evidence>
<dbReference type="GO" id="GO:0016740">
    <property type="term" value="F:transferase activity"/>
    <property type="evidence" value="ECO:0007669"/>
    <property type="project" value="UniProtKB-KW"/>
</dbReference>
<organism evidence="3 4">
    <name type="scientific">Pontiella desulfatans</name>
    <dbReference type="NCBI Taxonomy" id="2750659"/>
    <lineage>
        <taxon>Bacteria</taxon>
        <taxon>Pseudomonadati</taxon>
        <taxon>Kiritimatiellota</taxon>
        <taxon>Kiritimatiellia</taxon>
        <taxon>Kiritimatiellales</taxon>
        <taxon>Pontiellaceae</taxon>
        <taxon>Pontiella</taxon>
    </lineage>
</organism>
<sequence length="318" mass="37549">MKQITNQRARKVLYYARGFSQQFLVPNAFYRSQLERKLARLGEYDRSEVERRVNYYNRLDADFQVSGDAALLKDIPFSSKTVYYYDLREILRHFPARAAVDYLFGDIYWIAERPSLVKSRPISEDNANSVVINMEKLRHFRPIRDELPYDEKIDKLVWRGAGWQEHRKEFLRRCCGHPLCDVGQVNTPEEGTPPEWNKPKMTVPEQLRYKFILSIEGNDVATNLKWISQSNSLCFMTKPKIESWFMEGCLVASKHYVEVRDDYADLGEKVEYYVRNPDEAKAIIKNSQDYYRSFCDPRLEELVSLLVVKKYLEKAGQY</sequence>
<keyword evidence="4" id="KW-1185">Reference proteome</keyword>
<dbReference type="Proteomes" id="UP000366872">
    <property type="component" value="Unassembled WGS sequence"/>
</dbReference>
<accession>A0A6C2U727</accession>
<dbReference type="PANTHER" id="PTHR12203:SF35">
    <property type="entry name" value="PROTEIN O-GLUCOSYLTRANSFERASE 1"/>
    <property type="match status" value="1"/>
</dbReference>
<dbReference type="PANTHER" id="PTHR12203">
    <property type="entry name" value="KDEL LYS-ASP-GLU-LEU CONTAINING - RELATED"/>
    <property type="match status" value="1"/>
</dbReference>
<dbReference type="EMBL" id="CAAHFG010000002">
    <property type="protein sequence ID" value="VGO15597.1"/>
    <property type="molecule type" value="Genomic_DNA"/>
</dbReference>
<dbReference type="InterPro" id="IPR051091">
    <property type="entry name" value="O-Glucosyltr/Glycosyltrsf_90"/>
</dbReference>
<dbReference type="AlphaFoldDB" id="A0A6C2U727"/>
<dbReference type="SMART" id="SM00672">
    <property type="entry name" value="CAP10"/>
    <property type="match status" value="1"/>
</dbReference>
<evidence type="ECO:0000313" key="4">
    <source>
        <dbReference type="Proteomes" id="UP000366872"/>
    </source>
</evidence>
<reference evidence="3 4" key="1">
    <citation type="submission" date="2019-04" db="EMBL/GenBank/DDBJ databases">
        <authorList>
            <person name="Van Vliet M D."/>
        </authorList>
    </citation>
    <scope>NUCLEOTIDE SEQUENCE [LARGE SCALE GENOMIC DNA]</scope>
    <source>
        <strain evidence="3 4">F1</strain>
    </source>
</reference>
<dbReference type="RefSeq" id="WP_168442453.1">
    <property type="nucleotide sequence ID" value="NZ_CAAHFG010000002.1"/>
</dbReference>
<feature type="domain" description="Glycosyl transferase CAP10" evidence="2">
    <location>
        <begin position="60"/>
        <end position="309"/>
    </location>
</feature>
<protein>
    <recommendedName>
        <fullName evidence="2">Glycosyl transferase CAP10 domain-containing protein</fullName>
    </recommendedName>
</protein>
<dbReference type="InterPro" id="IPR006598">
    <property type="entry name" value="CAP10"/>
</dbReference>
<evidence type="ECO:0000313" key="3">
    <source>
        <dbReference type="EMBL" id="VGO15597.1"/>
    </source>
</evidence>
<keyword evidence="1" id="KW-0808">Transferase</keyword>